<dbReference type="PANTHER" id="PTHR32322">
    <property type="entry name" value="INNER MEMBRANE TRANSPORTER"/>
    <property type="match status" value="1"/>
</dbReference>
<dbReference type="SUPFAM" id="SSF103481">
    <property type="entry name" value="Multidrug resistance efflux transporter EmrE"/>
    <property type="match status" value="2"/>
</dbReference>
<dbReference type="Pfam" id="PF00892">
    <property type="entry name" value="EamA"/>
    <property type="match status" value="1"/>
</dbReference>
<name>A0A9X1VDE6_9BACT</name>
<evidence type="ECO:0000256" key="4">
    <source>
        <dbReference type="ARBA" id="ARBA00022989"/>
    </source>
</evidence>
<keyword evidence="4 6" id="KW-1133">Transmembrane helix</keyword>
<proteinExistence type="inferred from homology"/>
<evidence type="ECO:0000256" key="2">
    <source>
        <dbReference type="ARBA" id="ARBA00007362"/>
    </source>
</evidence>
<feature type="transmembrane region" description="Helical" evidence="6">
    <location>
        <begin position="237"/>
        <end position="257"/>
    </location>
</feature>
<feature type="domain" description="EamA" evidence="7">
    <location>
        <begin position="147"/>
        <end position="277"/>
    </location>
</feature>
<feature type="transmembrane region" description="Helical" evidence="6">
    <location>
        <begin position="98"/>
        <end position="116"/>
    </location>
</feature>
<sequence>MSVPNPTSRFTFPAVPAVLLSIVSVQGGAAIAKGLFPVLGPAGTTSLRVGISALVLLLVVRPRLGRLTKAQWRAVVPYGLALGLMNLLFYYALARIPLGLAVTLEFVGPLGLALAGSRRWVDVVWALLAAAGIALIAPWQGQGIDLLGMAFALAAGGAWTVYIVLGQRTAAVLPGQQAVAIGMLFAALPVLPLGIASGSLAGLTPHLLLLGALLALFSSVLPFSLEMQALRTLPTRTFSILMSLEPVAAALSGWLLLDERLLLPQWLAVGFIVVASAGATLTTKSDEPAALGGK</sequence>
<gene>
    <name evidence="8" type="ORF">MON38_01435</name>
</gene>
<feature type="transmembrane region" description="Helical" evidence="6">
    <location>
        <begin position="207"/>
        <end position="225"/>
    </location>
</feature>
<dbReference type="AlphaFoldDB" id="A0A9X1VDE6"/>
<dbReference type="Gene3D" id="1.10.3730.20">
    <property type="match status" value="1"/>
</dbReference>
<dbReference type="PANTHER" id="PTHR32322:SF2">
    <property type="entry name" value="EAMA DOMAIN-CONTAINING PROTEIN"/>
    <property type="match status" value="1"/>
</dbReference>
<organism evidence="8 9">
    <name type="scientific">Hymenobacter cyanobacteriorum</name>
    <dbReference type="NCBI Taxonomy" id="2926463"/>
    <lineage>
        <taxon>Bacteria</taxon>
        <taxon>Pseudomonadati</taxon>
        <taxon>Bacteroidota</taxon>
        <taxon>Cytophagia</taxon>
        <taxon>Cytophagales</taxon>
        <taxon>Hymenobacteraceae</taxon>
        <taxon>Hymenobacter</taxon>
    </lineage>
</organism>
<dbReference type="InterPro" id="IPR000620">
    <property type="entry name" value="EamA_dom"/>
</dbReference>
<evidence type="ECO:0000313" key="8">
    <source>
        <dbReference type="EMBL" id="MCI1186063.1"/>
    </source>
</evidence>
<feature type="transmembrane region" description="Helical" evidence="6">
    <location>
        <begin position="178"/>
        <end position="201"/>
    </location>
</feature>
<evidence type="ECO:0000256" key="3">
    <source>
        <dbReference type="ARBA" id="ARBA00022692"/>
    </source>
</evidence>
<accession>A0A9X1VDE6</accession>
<comment type="subcellular location">
    <subcellularLocation>
        <location evidence="1">Membrane</location>
        <topology evidence="1">Multi-pass membrane protein</topology>
    </subcellularLocation>
</comment>
<keyword evidence="3 6" id="KW-0812">Transmembrane</keyword>
<comment type="caution">
    <text evidence="8">The sequence shown here is derived from an EMBL/GenBank/DDBJ whole genome shotgun (WGS) entry which is preliminary data.</text>
</comment>
<dbReference type="InterPro" id="IPR050638">
    <property type="entry name" value="AA-Vitamin_Transporters"/>
</dbReference>
<dbReference type="InterPro" id="IPR037185">
    <property type="entry name" value="EmrE-like"/>
</dbReference>
<comment type="similarity">
    <text evidence="2">Belongs to the EamA transporter family.</text>
</comment>
<dbReference type="Proteomes" id="UP001139193">
    <property type="component" value="Unassembled WGS sequence"/>
</dbReference>
<evidence type="ECO:0000256" key="1">
    <source>
        <dbReference type="ARBA" id="ARBA00004141"/>
    </source>
</evidence>
<keyword evidence="9" id="KW-1185">Reference proteome</keyword>
<feature type="transmembrane region" description="Helical" evidence="6">
    <location>
        <begin position="263"/>
        <end position="281"/>
    </location>
</feature>
<reference evidence="8" key="1">
    <citation type="submission" date="2022-03" db="EMBL/GenBank/DDBJ databases">
        <title>Bacterial whole genome sequence for Hymenobacter sp. DH14.</title>
        <authorList>
            <person name="Le V."/>
        </authorList>
    </citation>
    <scope>NUCLEOTIDE SEQUENCE</scope>
    <source>
        <strain evidence="8">DH14</strain>
    </source>
</reference>
<protein>
    <submittedName>
        <fullName evidence="8">EamA family transporter</fullName>
    </submittedName>
</protein>
<dbReference type="GO" id="GO:0016020">
    <property type="term" value="C:membrane"/>
    <property type="evidence" value="ECO:0007669"/>
    <property type="project" value="UniProtKB-SubCell"/>
</dbReference>
<evidence type="ECO:0000313" key="9">
    <source>
        <dbReference type="Proteomes" id="UP001139193"/>
    </source>
</evidence>
<feature type="transmembrane region" description="Helical" evidence="6">
    <location>
        <begin position="12"/>
        <end position="32"/>
    </location>
</feature>
<dbReference type="RefSeq" id="WP_241934347.1">
    <property type="nucleotide sequence ID" value="NZ_JALBGC010000001.1"/>
</dbReference>
<feature type="transmembrane region" description="Helical" evidence="6">
    <location>
        <begin position="146"/>
        <end position="166"/>
    </location>
</feature>
<feature type="transmembrane region" description="Helical" evidence="6">
    <location>
        <begin position="38"/>
        <end position="60"/>
    </location>
</feature>
<feature type="transmembrane region" description="Helical" evidence="6">
    <location>
        <begin position="123"/>
        <end position="140"/>
    </location>
</feature>
<dbReference type="EMBL" id="JALBGC010000001">
    <property type="protein sequence ID" value="MCI1186063.1"/>
    <property type="molecule type" value="Genomic_DNA"/>
</dbReference>
<evidence type="ECO:0000256" key="5">
    <source>
        <dbReference type="ARBA" id="ARBA00023136"/>
    </source>
</evidence>
<evidence type="ECO:0000256" key="6">
    <source>
        <dbReference type="SAM" id="Phobius"/>
    </source>
</evidence>
<keyword evidence="5 6" id="KW-0472">Membrane</keyword>
<feature type="transmembrane region" description="Helical" evidence="6">
    <location>
        <begin position="72"/>
        <end position="92"/>
    </location>
</feature>
<evidence type="ECO:0000259" key="7">
    <source>
        <dbReference type="Pfam" id="PF00892"/>
    </source>
</evidence>